<dbReference type="AlphaFoldDB" id="A0A0N0NPV1"/>
<evidence type="ECO:0000313" key="2">
    <source>
        <dbReference type="EMBL" id="KPI43181.1"/>
    </source>
</evidence>
<reference evidence="2 3" key="1">
    <citation type="submission" date="2015-06" db="EMBL/GenBank/DDBJ databases">
        <title>Draft genome of the ant-associated black yeast Phialophora attae CBS 131958.</title>
        <authorList>
            <person name="Moreno L.F."/>
            <person name="Stielow B.J."/>
            <person name="de Hoog S."/>
            <person name="Vicente V.A."/>
            <person name="Weiss V.A."/>
            <person name="de Vries M."/>
            <person name="Cruz L.M."/>
            <person name="Souza E.M."/>
        </authorList>
    </citation>
    <scope>NUCLEOTIDE SEQUENCE [LARGE SCALE GENOMIC DNA]</scope>
    <source>
        <strain evidence="2 3">CBS 131958</strain>
    </source>
</reference>
<dbReference type="RefSeq" id="XP_018003144.1">
    <property type="nucleotide sequence ID" value="XM_018146958.1"/>
</dbReference>
<organism evidence="2 3">
    <name type="scientific">Cyphellophora attinorum</name>
    <dbReference type="NCBI Taxonomy" id="1664694"/>
    <lineage>
        <taxon>Eukaryota</taxon>
        <taxon>Fungi</taxon>
        <taxon>Dikarya</taxon>
        <taxon>Ascomycota</taxon>
        <taxon>Pezizomycotina</taxon>
        <taxon>Eurotiomycetes</taxon>
        <taxon>Chaetothyriomycetidae</taxon>
        <taxon>Chaetothyriales</taxon>
        <taxon>Cyphellophoraceae</taxon>
        <taxon>Cyphellophora</taxon>
    </lineage>
</organism>
<feature type="compositionally biased region" description="Basic and acidic residues" evidence="1">
    <location>
        <begin position="1"/>
        <end position="14"/>
    </location>
</feature>
<evidence type="ECO:0000313" key="3">
    <source>
        <dbReference type="Proteomes" id="UP000038010"/>
    </source>
</evidence>
<evidence type="ECO:0000256" key="1">
    <source>
        <dbReference type="SAM" id="MobiDB-lite"/>
    </source>
</evidence>
<keyword evidence="3" id="KW-1185">Reference proteome</keyword>
<feature type="compositionally biased region" description="Gly residues" evidence="1">
    <location>
        <begin position="107"/>
        <end position="117"/>
    </location>
</feature>
<protein>
    <submittedName>
        <fullName evidence="2">Uncharacterized protein</fullName>
    </submittedName>
</protein>
<name>A0A0N0NPV1_9EURO</name>
<proteinExistence type="predicted"/>
<dbReference type="OrthoDB" id="5386823at2759"/>
<feature type="region of interest" description="Disordered" evidence="1">
    <location>
        <begin position="1"/>
        <end position="117"/>
    </location>
</feature>
<dbReference type="Proteomes" id="UP000038010">
    <property type="component" value="Unassembled WGS sequence"/>
</dbReference>
<dbReference type="EMBL" id="LFJN01000005">
    <property type="protein sequence ID" value="KPI43181.1"/>
    <property type="molecule type" value="Genomic_DNA"/>
</dbReference>
<feature type="compositionally biased region" description="Polar residues" evidence="1">
    <location>
        <begin position="15"/>
        <end position="24"/>
    </location>
</feature>
<comment type="caution">
    <text evidence="2">The sequence shown here is derived from an EMBL/GenBank/DDBJ whole genome shotgun (WGS) entry which is preliminary data.</text>
</comment>
<gene>
    <name evidence="2" type="ORF">AB675_6652</name>
</gene>
<sequence>MGDQDKRMSTERGGESTQYESIKTVTKEPSKQSGQLGGGFQNTESATSAGEKSSKVAENIRYGQNISESGMGGFTNSTGQATQEGGYGGAPKDSSLERKTSDTRGAQGYGSGSGVGG</sequence>
<feature type="compositionally biased region" description="Polar residues" evidence="1">
    <location>
        <begin position="41"/>
        <end position="51"/>
    </location>
</feature>
<dbReference type="GeneID" id="28738838"/>
<feature type="compositionally biased region" description="Polar residues" evidence="1">
    <location>
        <begin position="62"/>
        <end position="83"/>
    </location>
</feature>
<dbReference type="VEuPathDB" id="FungiDB:AB675_6652"/>
<accession>A0A0N0NPV1</accession>